<dbReference type="Pfam" id="PF00593">
    <property type="entry name" value="TonB_dep_Rec_b-barrel"/>
    <property type="match status" value="1"/>
</dbReference>
<gene>
    <name evidence="14" type="ORF">V5F89_03535</name>
</gene>
<evidence type="ECO:0000256" key="1">
    <source>
        <dbReference type="ARBA" id="ARBA00004571"/>
    </source>
</evidence>
<evidence type="ECO:0000313" key="15">
    <source>
        <dbReference type="Proteomes" id="UP001335183"/>
    </source>
</evidence>
<dbReference type="InterPro" id="IPR037066">
    <property type="entry name" value="Plug_dom_sf"/>
</dbReference>
<dbReference type="Pfam" id="PF07715">
    <property type="entry name" value="Plug"/>
    <property type="match status" value="1"/>
</dbReference>
<feature type="domain" description="TonB-dependent receptor-like beta-barrel" evidence="12">
    <location>
        <begin position="286"/>
        <end position="709"/>
    </location>
</feature>
<evidence type="ECO:0000256" key="2">
    <source>
        <dbReference type="ARBA" id="ARBA00022448"/>
    </source>
</evidence>
<evidence type="ECO:0000256" key="3">
    <source>
        <dbReference type="ARBA" id="ARBA00022452"/>
    </source>
</evidence>
<feature type="chain" id="PRO_5047078476" evidence="11">
    <location>
        <begin position="30"/>
        <end position="740"/>
    </location>
</feature>
<proteinExistence type="inferred from homology"/>
<evidence type="ECO:0000256" key="9">
    <source>
        <dbReference type="RuleBase" id="RU003357"/>
    </source>
</evidence>
<feature type="region of interest" description="Disordered" evidence="10">
    <location>
        <begin position="254"/>
        <end position="281"/>
    </location>
</feature>
<organism evidence="14 15">
    <name type="scientific">Pelagerythrobacter marensis</name>
    <dbReference type="NCBI Taxonomy" id="543877"/>
    <lineage>
        <taxon>Bacteria</taxon>
        <taxon>Pseudomonadati</taxon>
        <taxon>Pseudomonadota</taxon>
        <taxon>Alphaproteobacteria</taxon>
        <taxon>Sphingomonadales</taxon>
        <taxon>Erythrobacteraceae</taxon>
        <taxon>Pelagerythrobacter</taxon>
    </lineage>
</organism>
<name>A0ABZ2D861_9SPHN</name>
<keyword evidence="4 8" id="KW-0812">Transmembrane</keyword>
<evidence type="ECO:0000256" key="7">
    <source>
        <dbReference type="ARBA" id="ARBA00023237"/>
    </source>
</evidence>
<evidence type="ECO:0000256" key="10">
    <source>
        <dbReference type="SAM" id="MobiDB-lite"/>
    </source>
</evidence>
<keyword evidence="6 8" id="KW-0472">Membrane</keyword>
<evidence type="ECO:0000256" key="5">
    <source>
        <dbReference type="ARBA" id="ARBA00023077"/>
    </source>
</evidence>
<comment type="subcellular location">
    <subcellularLocation>
        <location evidence="1 8">Cell outer membrane</location>
        <topology evidence="1 8">Multi-pass membrane protein</topology>
    </subcellularLocation>
</comment>
<dbReference type="PANTHER" id="PTHR30069">
    <property type="entry name" value="TONB-DEPENDENT OUTER MEMBRANE RECEPTOR"/>
    <property type="match status" value="1"/>
</dbReference>
<feature type="domain" description="TonB-dependent receptor plug" evidence="13">
    <location>
        <begin position="69"/>
        <end position="173"/>
    </location>
</feature>
<keyword evidence="7 8" id="KW-0998">Cell outer membrane</keyword>
<feature type="region of interest" description="Disordered" evidence="10">
    <location>
        <begin position="316"/>
        <end position="353"/>
    </location>
</feature>
<keyword evidence="5 9" id="KW-0798">TonB box</keyword>
<keyword evidence="15" id="KW-1185">Reference proteome</keyword>
<dbReference type="EMBL" id="CP144918">
    <property type="protein sequence ID" value="WWA47991.1"/>
    <property type="molecule type" value="Genomic_DNA"/>
</dbReference>
<keyword evidence="3 8" id="KW-1134">Transmembrane beta strand</keyword>
<evidence type="ECO:0000259" key="12">
    <source>
        <dbReference type="Pfam" id="PF00593"/>
    </source>
</evidence>
<keyword evidence="11" id="KW-0732">Signal</keyword>
<accession>A0ABZ2D861</accession>
<sequence length="740" mass="80303">MLYRNIISARSLAFPLGLAICAVAAPVHAQDRPPAAAEGAAVPDSDDFHDRRVSPTGEIVVTATGLEQLDVLAGTTVVEGAELQRNLEGQVGDVLAKVPGVSATNFSPGASRPVLRGFSGERVKVLIDGIGAIDASNTSADHATAIDPLTAERIEVLRGPAVLLYGSQAIGGAVNVIDKRIPLRRLNEPFHFDALAGANTVADLREGGASLDLPLGEGFVVHVDGAYRKTDDLDVPGYVLAPELRADLLADAAEEEEEGHLEEAEELREAANRRGTLPNSGTETWSANAGFAFFEGDSNLGAAFGIYDTTYGVPLRPGTGHHHGEEAEDHDEGHDHDEDHDHGHEEEHEHGEQVTIALRQYRADLRGRLALGDGFFSALNTRVGFSDYTHTEFEGDEVGTVFEVKGIEARAELEQNRRGGWGGSTGVQYYFRDFDAYGAEAYLPKNHTDQMAVFTLQEIDFDPFQLELAARYEATDVESQVAGFDRSFDTFSGALGLIYETPGGLRFGLNGSRVQRAPSAEELLSDGPHIATQAYEIGDPGLDVESAWGVEAFVRGALGEGTVSLAVFRNWFDDYIYLAETGEEEDELPVFQYLQGDARYFGVEGQLTYPLYKTGGFTLLADVRGDYVRAELDDGTPLPRIPPLRLLGALEAQTGPVDARVEVQWFDKQDRLAPFESVTDSFTFVNASLAWKPVRGNDNVTVLLQANNIFDSEGRRHASFTKDFVPLAGRNFKIGVRTSF</sequence>
<evidence type="ECO:0000256" key="6">
    <source>
        <dbReference type="ARBA" id="ARBA00023136"/>
    </source>
</evidence>
<dbReference type="Proteomes" id="UP001335183">
    <property type="component" value="Chromosome"/>
</dbReference>
<dbReference type="RefSeq" id="WP_338446877.1">
    <property type="nucleotide sequence ID" value="NZ_CP144918.1"/>
</dbReference>
<dbReference type="PANTHER" id="PTHR30069:SF40">
    <property type="entry name" value="TONB-DEPENDENT RECEPTOR NMB0964-RELATED"/>
    <property type="match status" value="1"/>
</dbReference>
<evidence type="ECO:0000256" key="4">
    <source>
        <dbReference type="ARBA" id="ARBA00022692"/>
    </source>
</evidence>
<dbReference type="InterPro" id="IPR012910">
    <property type="entry name" value="Plug_dom"/>
</dbReference>
<feature type="compositionally biased region" description="Basic and acidic residues" evidence="10">
    <location>
        <begin position="331"/>
        <end position="352"/>
    </location>
</feature>
<dbReference type="Gene3D" id="2.170.130.10">
    <property type="entry name" value="TonB-dependent receptor, plug domain"/>
    <property type="match status" value="1"/>
</dbReference>
<feature type="compositionally biased region" description="Acidic residues" evidence="10">
    <location>
        <begin position="254"/>
        <end position="266"/>
    </location>
</feature>
<dbReference type="PROSITE" id="PS52016">
    <property type="entry name" value="TONB_DEPENDENT_REC_3"/>
    <property type="match status" value="1"/>
</dbReference>
<comment type="similarity">
    <text evidence="8 9">Belongs to the TonB-dependent receptor family.</text>
</comment>
<feature type="signal peptide" evidence="11">
    <location>
        <begin position="1"/>
        <end position="29"/>
    </location>
</feature>
<dbReference type="InterPro" id="IPR000531">
    <property type="entry name" value="Beta-barrel_TonB"/>
</dbReference>
<dbReference type="InterPro" id="IPR039426">
    <property type="entry name" value="TonB-dep_rcpt-like"/>
</dbReference>
<evidence type="ECO:0000256" key="8">
    <source>
        <dbReference type="PROSITE-ProRule" id="PRU01360"/>
    </source>
</evidence>
<evidence type="ECO:0000313" key="14">
    <source>
        <dbReference type="EMBL" id="WWA47991.1"/>
    </source>
</evidence>
<dbReference type="SUPFAM" id="SSF56935">
    <property type="entry name" value="Porins"/>
    <property type="match status" value="1"/>
</dbReference>
<keyword evidence="2 8" id="KW-0813">Transport</keyword>
<dbReference type="CDD" id="cd01347">
    <property type="entry name" value="ligand_gated_channel"/>
    <property type="match status" value="1"/>
</dbReference>
<protein>
    <submittedName>
        <fullName evidence="14">TonB-dependent receptor</fullName>
    </submittedName>
</protein>
<keyword evidence="14" id="KW-0675">Receptor</keyword>
<reference evidence="14 15" key="1">
    <citation type="submission" date="2024-02" db="EMBL/GenBank/DDBJ databases">
        <title>The whole genome sequence of five bacterial samples isolated from Abu Dhabi Sabkha-shore region.</title>
        <authorList>
            <person name="Sudalaimuthuasari N."/>
            <person name="Sarfraz B."/>
            <person name="Tuyisabe J.D."/>
            <person name="Mugisha Ntwali L.D.M."/>
            <person name="Ali A.I.A.A."/>
            <person name="Almansoori S.Z.A."/>
            <person name="Alajami H.S.A."/>
            <person name="Almeqbaali A.A.S."/>
            <person name="Kundu B."/>
            <person name="Saeed E.E."/>
            <person name="Sukumarinath V."/>
            <person name="Mishra A.K."/>
            <person name="Hazzouri K.M."/>
            <person name="Almaskari R."/>
            <person name="Sharma A.K."/>
            <person name="Amiri K.M.A."/>
        </authorList>
    </citation>
    <scope>NUCLEOTIDE SEQUENCE [LARGE SCALE GENOMIC DNA]</scope>
    <source>
        <strain evidence="15">kcgeb_sd</strain>
    </source>
</reference>
<evidence type="ECO:0000259" key="13">
    <source>
        <dbReference type="Pfam" id="PF07715"/>
    </source>
</evidence>
<dbReference type="Gene3D" id="2.40.170.20">
    <property type="entry name" value="TonB-dependent receptor, beta-barrel domain"/>
    <property type="match status" value="1"/>
</dbReference>
<dbReference type="InterPro" id="IPR036942">
    <property type="entry name" value="Beta-barrel_TonB_sf"/>
</dbReference>
<evidence type="ECO:0000256" key="11">
    <source>
        <dbReference type="SAM" id="SignalP"/>
    </source>
</evidence>